<evidence type="ECO:0000313" key="1">
    <source>
        <dbReference type="EMBL" id="RDX95728.1"/>
    </source>
</evidence>
<reference evidence="1" key="1">
    <citation type="submission" date="2018-05" db="EMBL/GenBank/DDBJ databases">
        <title>Draft genome of Mucuna pruriens seed.</title>
        <authorList>
            <person name="Nnadi N.E."/>
            <person name="Vos R."/>
            <person name="Hasami M.H."/>
            <person name="Devisetty U.K."/>
            <person name="Aguiy J.C."/>
        </authorList>
    </citation>
    <scope>NUCLEOTIDE SEQUENCE [LARGE SCALE GENOMIC DNA]</scope>
    <source>
        <strain evidence="1">JCA_2017</strain>
    </source>
</reference>
<keyword evidence="2" id="KW-1185">Reference proteome</keyword>
<comment type="caution">
    <text evidence="1">The sequence shown here is derived from an EMBL/GenBank/DDBJ whole genome shotgun (WGS) entry which is preliminary data.</text>
</comment>
<proteinExistence type="predicted"/>
<feature type="non-terminal residue" evidence="1">
    <location>
        <position position="1"/>
    </location>
</feature>
<dbReference type="AlphaFoldDB" id="A0A371GYU4"/>
<name>A0A371GYU4_MUCPR</name>
<dbReference type="Proteomes" id="UP000257109">
    <property type="component" value="Unassembled WGS sequence"/>
</dbReference>
<evidence type="ECO:0000313" key="2">
    <source>
        <dbReference type="Proteomes" id="UP000257109"/>
    </source>
</evidence>
<dbReference type="OrthoDB" id="185373at2759"/>
<dbReference type="EMBL" id="QJKJ01004054">
    <property type="protein sequence ID" value="RDX95728.1"/>
    <property type="molecule type" value="Genomic_DNA"/>
</dbReference>
<organism evidence="1 2">
    <name type="scientific">Mucuna pruriens</name>
    <name type="common">Velvet bean</name>
    <name type="synonym">Dolichos pruriens</name>
    <dbReference type="NCBI Taxonomy" id="157652"/>
    <lineage>
        <taxon>Eukaryota</taxon>
        <taxon>Viridiplantae</taxon>
        <taxon>Streptophyta</taxon>
        <taxon>Embryophyta</taxon>
        <taxon>Tracheophyta</taxon>
        <taxon>Spermatophyta</taxon>
        <taxon>Magnoliopsida</taxon>
        <taxon>eudicotyledons</taxon>
        <taxon>Gunneridae</taxon>
        <taxon>Pentapetalae</taxon>
        <taxon>rosids</taxon>
        <taxon>fabids</taxon>
        <taxon>Fabales</taxon>
        <taxon>Fabaceae</taxon>
        <taxon>Papilionoideae</taxon>
        <taxon>50 kb inversion clade</taxon>
        <taxon>NPAAA clade</taxon>
        <taxon>indigoferoid/millettioid clade</taxon>
        <taxon>Phaseoleae</taxon>
        <taxon>Mucuna</taxon>
    </lineage>
</organism>
<gene>
    <name evidence="1" type="ORF">CR513_21696</name>
</gene>
<protein>
    <submittedName>
        <fullName evidence="1">Pentatricopeptide repeat-containing protein</fullName>
    </submittedName>
</protein>
<accession>A0A371GYU4</accession>
<sequence>MCPRVVYDLKLGALDAFDFVVLWMALWMHKKEKRVVDAIELVGISLDDKRCSLVINAYAVAGQSQKALITFENMRRVDLERDGIMVGKKLMEY</sequence>